<dbReference type="OrthoDB" id="184994at2"/>
<evidence type="ECO:0000259" key="4">
    <source>
        <dbReference type="PROSITE" id="PS01124"/>
    </source>
</evidence>
<dbReference type="InterPro" id="IPR018060">
    <property type="entry name" value="HTH_AraC"/>
</dbReference>
<dbReference type="Proteomes" id="UP000000370">
    <property type="component" value="Chromosome"/>
</dbReference>
<dbReference type="KEGG" id="cpy:Cphy_0171"/>
<dbReference type="Pfam" id="PF12833">
    <property type="entry name" value="HTH_18"/>
    <property type="match status" value="1"/>
</dbReference>
<dbReference type="NCBIfam" id="TIGR00254">
    <property type="entry name" value="GGDEF"/>
    <property type="match status" value="1"/>
</dbReference>
<dbReference type="PANTHER" id="PTHR43280">
    <property type="entry name" value="ARAC-FAMILY TRANSCRIPTIONAL REGULATOR"/>
    <property type="match status" value="1"/>
</dbReference>
<feature type="domain" description="HTH araC/xylS-type" evidence="4">
    <location>
        <begin position="315"/>
        <end position="413"/>
    </location>
</feature>
<dbReference type="InterPro" id="IPR029787">
    <property type="entry name" value="Nucleotide_cyclase"/>
</dbReference>
<name>A9KR90_LACP7</name>
<dbReference type="SUPFAM" id="SSF55073">
    <property type="entry name" value="Nucleotide cyclase"/>
    <property type="match status" value="1"/>
</dbReference>
<proteinExistence type="predicted"/>
<sequence>MKRQQLNIHQILDIFYKSTGIEAIFFDTELNLIMHRASEKLTTYYPFLGISEVMAYLADRFSEQPGTNSAFYTYVLPNNFLCNIAFLTQENSYIGAFLTEPVLLKKLNKSDLDKVLNRSELSNQDKKTFENILFKVPVIPYINILPIGTVLYQLSKTYSENMPQQIIIEHKARTSALNHNSNKKQNIVITSSVKYTPFSTYLQIIEIIKSGDVVRLRSAMNEISVGEILMNQSNDSDIMRSIKNSFIKTCSMGCYAAIDANASYEKVMDISDDYISKIETNDNINDIIALLKEVMISYTKAVAMNRNTIYSKPIRQVMEYIQCHYDEKITLEKLSEYTELSTFYLSNLIKKETDLSLPDIVNKVRIEKSKPLLLNMNISILDVAQRVGFNYQNHFASIFKKYTDLTPTEYRKTMSYKQNTNSSEFENSLINVVEQINNKISMFSHLFDAARIVDPIRHKSMFIKTSDTVFPEETCYHFWYRSESCQNCISMKSYLHNDTFFKIEHRDNDTFLMIATPKTVGKDTYIVEIMKDVTKQLSINIKAESPENPTLVIDKKFREEKDELTGLYNRRYISDQLPVSMRHSILERKSLFIVLFVIDELQSIDNYSDYESYDSILKEFTRLITSSLVNKKDWAGRYAGSLFLLVLYDTDYESACNTADNIKNNFNQTSFQINGTAVKLTANYGVKLLNEDISDVETLILHAFMNLITNKLRVQNIID</sequence>
<evidence type="ECO:0000313" key="6">
    <source>
        <dbReference type="EMBL" id="ABX40558.1"/>
    </source>
</evidence>
<dbReference type="Gene3D" id="3.30.70.270">
    <property type="match status" value="1"/>
</dbReference>
<dbReference type="PANTHER" id="PTHR43280:SF28">
    <property type="entry name" value="HTH-TYPE TRANSCRIPTIONAL ACTIVATOR RHAS"/>
    <property type="match status" value="1"/>
</dbReference>
<dbReference type="SMART" id="SM00342">
    <property type="entry name" value="HTH_ARAC"/>
    <property type="match status" value="1"/>
</dbReference>
<accession>A9KR90</accession>
<dbReference type="PROSITE" id="PS50887">
    <property type="entry name" value="GGDEF"/>
    <property type="match status" value="1"/>
</dbReference>
<dbReference type="EMBL" id="CP000885">
    <property type="protein sequence ID" value="ABX40558.1"/>
    <property type="molecule type" value="Genomic_DNA"/>
</dbReference>
<evidence type="ECO:0000259" key="5">
    <source>
        <dbReference type="PROSITE" id="PS50887"/>
    </source>
</evidence>
<dbReference type="SUPFAM" id="SSF46689">
    <property type="entry name" value="Homeodomain-like"/>
    <property type="match status" value="1"/>
</dbReference>
<dbReference type="PROSITE" id="PS01124">
    <property type="entry name" value="HTH_ARAC_FAMILY_2"/>
    <property type="match status" value="1"/>
</dbReference>
<dbReference type="RefSeq" id="WP_012198201.1">
    <property type="nucleotide sequence ID" value="NC_010001.1"/>
</dbReference>
<keyword evidence="2" id="KW-0238">DNA-binding</keyword>
<dbReference type="CDD" id="cd01949">
    <property type="entry name" value="GGDEF"/>
    <property type="match status" value="1"/>
</dbReference>
<evidence type="ECO:0000256" key="3">
    <source>
        <dbReference type="ARBA" id="ARBA00023163"/>
    </source>
</evidence>
<organism evidence="6 7">
    <name type="scientific">Lachnoclostridium phytofermentans (strain ATCC 700394 / DSM 18823 / ISDg)</name>
    <name type="common">Clostridium phytofermentans</name>
    <dbReference type="NCBI Taxonomy" id="357809"/>
    <lineage>
        <taxon>Bacteria</taxon>
        <taxon>Bacillati</taxon>
        <taxon>Bacillota</taxon>
        <taxon>Clostridia</taxon>
        <taxon>Lachnospirales</taxon>
        <taxon>Lachnospiraceae</taxon>
    </lineage>
</organism>
<dbReference type="InterPro" id="IPR020449">
    <property type="entry name" value="Tscrpt_reg_AraC-type_HTH"/>
</dbReference>
<dbReference type="InterPro" id="IPR009057">
    <property type="entry name" value="Homeodomain-like_sf"/>
</dbReference>
<dbReference type="eggNOG" id="COG3706">
    <property type="taxonomic scope" value="Bacteria"/>
</dbReference>
<evidence type="ECO:0000256" key="1">
    <source>
        <dbReference type="ARBA" id="ARBA00023015"/>
    </source>
</evidence>
<dbReference type="STRING" id="357809.Cphy_0171"/>
<keyword evidence="3" id="KW-0804">Transcription</keyword>
<dbReference type="SMART" id="SM00267">
    <property type="entry name" value="GGDEF"/>
    <property type="match status" value="1"/>
</dbReference>
<dbReference type="InterPro" id="IPR043128">
    <property type="entry name" value="Rev_trsase/Diguanyl_cyclase"/>
</dbReference>
<dbReference type="GO" id="GO:0003700">
    <property type="term" value="F:DNA-binding transcription factor activity"/>
    <property type="evidence" value="ECO:0007669"/>
    <property type="project" value="InterPro"/>
</dbReference>
<dbReference type="Gene3D" id="1.10.10.60">
    <property type="entry name" value="Homeodomain-like"/>
    <property type="match status" value="2"/>
</dbReference>
<dbReference type="AlphaFoldDB" id="A9KR90"/>
<evidence type="ECO:0000256" key="2">
    <source>
        <dbReference type="ARBA" id="ARBA00023125"/>
    </source>
</evidence>
<dbReference type="InterPro" id="IPR018062">
    <property type="entry name" value="HTH_AraC-typ_CS"/>
</dbReference>
<reference evidence="7" key="1">
    <citation type="submission" date="2007-11" db="EMBL/GenBank/DDBJ databases">
        <title>Complete genome sequence of Clostridium phytofermentans ISDg.</title>
        <authorList>
            <person name="Leschine S.B."/>
            <person name="Warnick T.A."/>
            <person name="Blanchard J.L."/>
            <person name="Schnell D.J."/>
            <person name="Petit E.L."/>
            <person name="LaTouf W.G."/>
            <person name="Copeland A."/>
            <person name="Lucas S."/>
            <person name="Lapidus A."/>
            <person name="Barry K."/>
            <person name="Glavina del Rio T."/>
            <person name="Dalin E."/>
            <person name="Tice H."/>
            <person name="Pitluck S."/>
            <person name="Kiss H."/>
            <person name="Brettin T."/>
            <person name="Bruce D."/>
            <person name="Detter J.C."/>
            <person name="Han C."/>
            <person name="Kuske C."/>
            <person name="Schmutz J."/>
            <person name="Larimer F."/>
            <person name="Land M."/>
            <person name="Hauser L."/>
            <person name="Kyrpides N."/>
            <person name="Kim E.A."/>
            <person name="Richardson P."/>
        </authorList>
    </citation>
    <scope>NUCLEOTIDE SEQUENCE [LARGE SCALE GENOMIC DNA]</scope>
    <source>
        <strain evidence="7">ATCC 700394 / DSM 18823 / ISDg</strain>
    </source>
</reference>
<dbReference type="InterPro" id="IPR000160">
    <property type="entry name" value="GGDEF_dom"/>
</dbReference>
<dbReference type="PRINTS" id="PR00032">
    <property type="entry name" value="HTHARAC"/>
</dbReference>
<dbReference type="HOGENOM" id="CLU_384373_0_0_9"/>
<evidence type="ECO:0000313" key="7">
    <source>
        <dbReference type="Proteomes" id="UP000000370"/>
    </source>
</evidence>
<dbReference type="Pfam" id="PF00990">
    <property type="entry name" value="GGDEF"/>
    <property type="match status" value="1"/>
</dbReference>
<gene>
    <name evidence="6" type="ordered locus">Cphy_0171</name>
</gene>
<dbReference type="eggNOG" id="COG2207">
    <property type="taxonomic scope" value="Bacteria"/>
</dbReference>
<dbReference type="PROSITE" id="PS00041">
    <property type="entry name" value="HTH_ARAC_FAMILY_1"/>
    <property type="match status" value="1"/>
</dbReference>
<protein>
    <submittedName>
        <fullName evidence="6">Transcriptional regulator, AraC family</fullName>
    </submittedName>
</protein>
<feature type="domain" description="GGDEF" evidence="5">
    <location>
        <begin position="589"/>
        <end position="719"/>
    </location>
</feature>
<keyword evidence="1" id="KW-0805">Transcription regulation</keyword>
<keyword evidence="7" id="KW-1185">Reference proteome</keyword>
<dbReference type="GO" id="GO:0043565">
    <property type="term" value="F:sequence-specific DNA binding"/>
    <property type="evidence" value="ECO:0007669"/>
    <property type="project" value="InterPro"/>
</dbReference>